<protein>
    <recommendedName>
        <fullName evidence="2">Phage P1-related protein</fullName>
    </recommendedName>
</protein>
<accession>A0A0F9RWQ2</accession>
<name>A0A0F9RWQ2_9ZZZZ</name>
<proteinExistence type="predicted"/>
<gene>
    <name evidence="1" type="ORF">LCGC14_0528070</name>
</gene>
<organism evidence="1">
    <name type="scientific">marine sediment metagenome</name>
    <dbReference type="NCBI Taxonomy" id="412755"/>
    <lineage>
        <taxon>unclassified sequences</taxon>
        <taxon>metagenomes</taxon>
        <taxon>ecological metagenomes</taxon>
    </lineage>
</organism>
<dbReference type="EMBL" id="LAZR01000681">
    <property type="protein sequence ID" value="KKN60820.1"/>
    <property type="molecule type" value="Genomic_DNA"/>
</dbReference>
<sequence>MSDDWLPDLMLFSDFNGDWNEYLEALHSAFEKDFVTSKPKWLNKRVGLKRHPEYDGKSATFWHMISEGSTEEDRTPDLRRCEHIRWPSPMMEEHDELPPGDSKARLIWWAEERRNETRVLLSFEDFSYLMVVADRGNYVLPWTAYPVEREHQQRKLKKRYEAFWAAQKG</sequence>
<evidence type="ECO:0008006" key="2">
    <source>
        <dbReference type="Google" id="ProtNLM"/>
    </source>
</evidence>
<dbReference type="AlphaFoldDB" id="A0A0F9RWQ2"/>
<comment type="caution">
    <text evidence="1">The sequence shown here is derived from an EMBL/GenBank/DDBJ whole genome shotgun (WGS) entry which is preliminary data.</text>
</comment>
<reference evidence="1" key="1">
    <citation type="journal article" date="2015" name="Nature">
        <title>Complex archaea that bridge the gap between prokaryotes and eukaryotes.</title>
        <authorList>
            <person name="Spang A."/>
            <person name="Saw J.H."/>
            <person name="Jorgensen S.L."/>
            <person name="Zaremba-Niedzwiedzka K."/>
            <person name="Martijn J."/>
            <person name="Lind A.E."/>
            <person name="van Eijk R."/>
            <person name="Schleper C."/>
            <person name="Guy L."/>
            <person name="Ettema T.J."/>
        </authorList>
    </citation>
    <scope>NUCLEOTIDE SEQUENCE</scope>
</reference>
<evidence type="ECO:0000313" key="1">
    <source>
        <dbReference type="EMBL" id="KKN60820.1"/>
    </source>
</evidence>